<keyword evidence="1" id="KW-0479">Metal-binding</keyword>
<gene>
    <name evidence="6" type="primary">LOX3.1</name>
    <name evidence="6" type="ORF">AK812_SmicGene30461</name>
</gene>
<sequence>MPAWNVNVTFGGEKRRRYLKVAVLGLGACIIWPSWPCGGFVNSATSAPRGEIHSRASDLRVTLPAAAVLDVGSAPAEPSAVQILVPLLCAIIPVAYWWYVLVPFKRRELASSKRKGDMKEYLQDLAIAPAQERKPERWLFDKYLREAKLIEAGEASGLPKAVQTVEAGLQEQLPGGNAQFGVRVSLPADPSMEKAPLLPLPAGESSIAPSWPVVQPPEPAYSTLNDCQTCLRCPSAYGCGCCSTLCYATLGLVVFALFLVLYPFVAALALVLLLLFGWLAGSVMVYLACLRPPPALVWKGAKLLQLTRLTFYQLPKAAEWRVTDLKPKAKLTTGLLQYAIAVRVPFLSEDELYAGGLFESLVRLAPSAEFMTSSMFFSAPPAISSLSSFREGENPVEYVMEVCRDIYPKVVQEWNDKTSDRALAHFCLHGLGAHRLEKADPSLHTGCAYVVRTNQLAALPVRDGFEHYGNDVYFDKDFKVVKIVREEQVEPWEMPRSTTFLPDGSRTWEYAKFCFRSSLFSFVTLVDHLYGCHLQLANVVVQAMREQLSSDHPIRRFLLPFSYGTININDLARQTLVTRDSFVPQLLPLDNEGLQLAWASAYKLLPPEYVLDTASGSEGPLELMETLFDREKVIKRKQEQGLDTSYYQQALRYWRILRKFVADYLDHYYGTGSRGEMALAADEELKLFLLQTVTQLQAFSDPFSTGQVHELWPSVPNSRKKLIFINFLTRFCELVTVGHEQVGQVQAYAQDASFCAFSWSKSLRQEGPLVGPKEVALGGALLMALTSTPMPRLLAQSPTDDWSHVFPAMSEGDRAKIFGDFQSELRKFSTECDEYNATAAERPFPNDFGLWVFNPKFLETSVSI</sequence>
<reference evidence="6 7" key="1">
    <citation type="submission" date="2016-02" db="EMBL/GenBank/DDBJ databases">
        <title>Genome analysis of coral dinoflagellate symbionts highlights evolutionary adaptations to a symbiotic lifestyle.</title>
        <authorList>
            <person name="Aranda M."/>
            <person name="Li Y."/>
            <person name="Liew Y.J."/>
            <person name="Baumgarten S."/>
            <person name="Simakov O."/>
            <person name="Wilson M."/>
            <person name="Piel J."/>
            <person name="Ashoor H."/>
            <person name="Bougouffa S."/>
            <person name="Bajic V.B."/>
            <person name="Ryu T."/>
            <person name="Ravasi T."/>
            <person name="Bayer T."/>
            <person name="Micklem G."/>
            <person name="Kim H."/>
            <person name="Bhak J."/>
            <person name="Lajeunesse T.C."/>
            <person name="Voolstra C.R."/>
        </authorList>
    </citation>
    <scope>NUCLEOTIDE SEQUENCE [LARGE SCALE GENOMIC DNA]</scope>
    <source>
        <strain evidence="6 7">CCMP2467</strain>
    </source>
</reference>
<dbReference type="GO" id="GO:0034440">
    <property type="term" value="P:lipid oxidation"/>
    <property type="evidence" value="ECO:0007669"/>
    <property type="project" value="InterPro"/>
</dbReference>
<dbReference type="SUPFAM" id="SSF48484">
    <property type="entry name" value="Lipoxigenase"/>
    <property type="match status" value="1"/>
</dbReference>
<dbReference type="GO" id="GO:0016702">
    <property type="term" value="F:oxidoreductase activity, acting on single donors with incorporation of molecular oxygen, incorporation of two atoms of oxygen"/>
    <property type="evidence" value="ECO:0007669"/>
    <property type="project" value="InterPro"/>
</dbReference>
<keyword evidence="4" id="KW-0472">Membrane</keyword>
<keyword evidence="7" id="KW-1185">Reference proteome</keyword>
<evidence type="ECO:0000256" key="3">
    <source>
        <dbReference type="ARBA" id="ARBA00023002"/>
    </source>
</evidence>
<proteinExistence type="predicted"/>
<keyword evidence="3" id="KW-0560">Oxidoreductase</keyword>
<organism evidence="6 7">
    <name type="scientific">Symbiodinium microadriaticum</name>
    <name type="common">Dinoflagellate</name>
    <name type="synonym">Zooxanthella microadriatica</name>
    <dbReference type="NCBI Taxonomy" id="2951"/>
    <lineage>
        <taxon>Eukaryota</taxon>
        <taxon>Sar</taxon>
        <taxon>Alveolata</taxon>
        <taxon>Dinophyceae</taxon>
        <taxon>Suessiales</taxon>
        <taxon>Symbiodiniaceae</taxon>
        <taxon>Symbiodinium</taxon>
    </lineage>
</organism>
<dbReference type="InterPro" id="IPR013819">
    <property type="entry name" value="LipOase_C"/>
</dbReference>
<feature type="transmembrane region" description="Helical" evidence="4">
    <location>
        <begin position="83"/>
        <end position="104"/>
    </location>
</feature>
<evidence type="ECO:0000256" key="1">
    <source>
        <dbReference type="ARBA" id="ARBA00022723"/>
    </source>
</evidence>
<dbReference type="InterPro" id="IPR036226">
    <property type="entry name" value="LipOase_C_sf"/>
</dbReference>
<protein>
    <submittedName>
        <fullName evidence="6">Linoleate 13S-lipoxygenase 3-1, chloroplastic</fullName>
    </submittedName>
</protein>
<feature type="transmembrane region" description="Helical" evidence="4">
    <location>
        <begin position="18"/>
        <end position="35"/>
    </location>
</feature>
<feature type="domain" description="Lipoxygenase" evidence="5">
    <location>
        <begin position="473"/>
        <end position="671"/>
    </location>
</feature>
<keyword evidence="4" id="KW-1133">Transmembrane helix</keyword>
<dbReference type="GO" id="GO:0046872">
    <property type="term" value="F:metal ion binding"/>
    <property type="evidence" value="ECO:0007669"/>
    <property type="project" value="UniProtKB-KW"/>
</dbReference>
<dbReference type="PANTHER" id="PTHR11771">
    <property type="entry name" value="LIPOXYGENASE"/>
    <property type="match status" value="1"/>
</dbReference>
<evidence type="ECO:0000313" key="6">
    <source>
        <dbReference type="EMBL" id="OLP88233.1"/>
    </source>
</evidence>
<dbReference type="PROSITE" id="PS51393">
    <property type="entry name" value="LIPOXYGENASE_3"/>
    <property type="match status" value="1"/>
</dbReference>
<name>A0A1Q9CZ85_SYMMI</name>
<dbReference type="Proteomes" id="UP000186817">
    <property type="component" value="Unassembled WGS sequence"/>
</dbReference>
<evidence type="ECO:0000256" key="4">
    <source>
        <dbReference type="SAM" id="Phobius"/>
    </source>
</evidence>
<dbReference type="InterPro" id="IPR000907">
    <property type="entry name" value="LipOase"/>
</dbReference>
<accession>A0A1Q9CZ85</accession>
<dbReference type="AlphaFoldDB" id="A0A1Q9CZ85"/>
<evidence type="ECO:0000259" key="5">
    <source>
        <dbReference type="PROSITE" id="PS51393"/>
    </source>
</evidence>
<dbReference type="Gene3D" id="1.20.245.10">
    <property type="entry name" value="Lipoxygenase-1, Domain 5"/>
    <property type="match status" value="1"/>
</dbReference>
<comment type="caution">
    <text evidence="6">The sequence shown here is derived from an EMBL/GenBank/DDBJ whole genome shotgun (WGS) entry which is preliminary data.</text>
</comment>
<keyword evidence="4" id="KW-0812">Transmembrane</keyword>
<evidence type="ECO:0000313" key="7">
    <source>
        <dbReference type="Proteomes" id="UP000186817"/>
    </source>
</evidence>
<dbReference type="Pfam" id="PF00305">
    <property type="entry name" value="Lipoxygenase"/>
    <property type="match status" value="1"/>
</dbReference>
<keyword evidence="2" id="KW-0223">Dioxygenase</keyword>
<dbReference type="EMBL" id="LSRX01000824">
    <property type="protein sequence ID" value="OLP88233.1"/>
    <property type="molecule type" value="Genomic_DNA"/>
</dbReference>
<evidence type="ECO:0000256" key="2">
    <source>
        <dbReference type="ARBA" id="ARBA00022964"/>
    </source>
</evidence>
<dbReference type="OrthoDB" id="9978233at2759"/>